<comment type="caution">
    <text evidence="1">The sequence shown here is derived from an EMBL/GenBank/DDBJ whole genome shotgun (WGS) entry which is preliminary data.</text>
</comment>
<dbReference type="AlphaFoldDB" id="A0A3M7PBZ1"/>
<accession>A0A3M7PBZ1</accession>
<keyword evidence="2" id="KW-1185">Reference proteome</keyword>
<evidence type="ECO:0000313" key="1">
    <source>
        <dbReference type="EMBL" id="RMZ96568.1"/>
    </source>
</evidence>
<name>A0A3M7PBZ1_BRAPC</name>
<organism evidence="1 2">
    <name type="scientific">Brachionus plicatilis</name>
    <name type="common">Marine rotifer</name>
    <name type="synonym">Brachionus muelleri</name>
    <dbReference type="NCBI Taxonomy" id="10195"/>
    <lineage>
        <taxon>Eukaryota</taxon>
        <taxon>Metazoa</taxon>
        <taxon>Spiralia</taxon>
        <taxon>Gnathifera</taxon>
        <taxon>Rotifera</taxon>
        <taxon>Eurotatoria</taxon>
        <taxon>Monogononta</taxon>
        <taxon>Pseudotrocha</taxon>
        <taxon>Ploima</taxon>
        <taxon>Brachionidae</taxon>
        <taxon>Brachionus</taxon>
    </lineage>
</organism>
<proteinExistence type="predicted"/>
<reference evidence="1 2" key="1">
    <citation type="journal article" date="2018" name="Sci. Rep.">
        <title>Genomic signatures of local adaptation to the degree of environmental predictability in rotifers.</title>
        <authorList>
            <person name="Franch-Gras L."/>
            <person name="Hahn C."/>
            <person name="Garcia-Roger E.M."/>
            <person name="Carmona M.J."/>
            <person name="Serra M."/>
            <person name="Gomez A."/>
        </authorList>
    </citation>
    <scope>NUCLEOTIDE SEQUENCE [LARGE SCALE GENOMIC DNA]</scope>
    <source>
        <strain evidence="1">HYR1</strain>
    </source>
</reference>
<sequence length="79" mass="9090">MGCKVRQIFQEDSKNSINRSDTEILFIPKTWIYYIKLIKMFFLCNLKKFIILLANGAAVSPSNPFLATPQYGMKLSLIN</sequence>
<gene>
    <name evidence="1" type="ORF">BpHYR1_033226</name>
</gene>
<evidence type="ECO:0000313" key="2">
    <source>
        <dbReference type="Proteomes" id="UP000276133"/>
    </source>
</evidence>
<dbReference type="Proteomes" id="UP000276133">
    <property type="component" value="Unassembled WGS sequence"/>
</dbReference>
<protein>
    <submittedName>
        <fullName evidence="1">Uncharacterized protein</fullName>
    </submittedName>
</protein>
<dbReference type="EMBL" id="REGN01012069">
    <property type="protein sequence ID" value="RMZ96568.1"/>
    <property type="molecule type" value="Genomic_DNA"/>
</dbReference>